<dbReference type="SMART" id="SM00387">
    <property type="entry name" value="HATPase_c"/>
    <property type="match status" value="1"/>
</dbReference>
<comment type="subunit">
    <text evidence="9">At low DSF concentrations, interacts with RpfF.</text>
</comment>
<dbReference type="InterPro" id="IPR036097">
    <property type="entry name" value="HisK_dim/P_sf"/>
</dbReference>
<keyword evidence="15" id="KW-1185">Reference proteome</keyword>
<dbReference type="RefSeq" id="WP_025311264.1">
    <property type="nucleotide sequence ID" value="NZ_CP004372.1"/>
</dbReference>
<evidence type="ECO:0000313" key="15">
    <source>
        <dbReference type="Proteomes" id="UP000019593"/>
    </source>
</evidence>
<dbReference type="OrthoDB" id="9801651at2"/>
<dbReference type="Gene3D" id="1.10.287.130">
    <property type="match status" value="1"/>
</dbReference>
<evidence type="ECO:0000256" key="9">
    <source>
        <dbReference type="ARBA" id="ARBA00064003"/>
    </source>
</evidence>
<organism evidence="14 15">
    <name type="scientific">Roseicyclus elongatus DSM 19469</name>
    <dbReference type="NCBI Taxonomy" id="1294273"/>
    <lineage>
        <taxon>Bacteria</taxon>
        <taxon>Pseudomonadati</taxon>
        <taxon>Pseudomonadota</taxon>
        <taxon>Alphaproteobacteria</taxon>
        <taxon>Rhodobacterales</taxon>
        <taxon>Roseobacteraceae</taxon>
        <taxon>Roseicyclus</taxon>
    </lineage>
</organism>
<dbReference type="Pfam" id="PF02518">
    <property type="entry name" value="HATPase_c"/>
    <property type="match status" value="1"/>
</dbReference>
<dbReference type="eggNOG" id="COG2205">
    <property type="taxonomic scope" value="Bacteria"/>
</dbReference>
<dbReference type="SUPFAM" id="SSF55874">
    <property type="entry name" value="ATPase domain of HSP90 chaperone/DNA topoisomerase II/histidine kinase"/>
    <property type="match status" value="1"/>
</dbReference>
<dbReference type="Gene3D" id="3.30.565.10">
    <property type="entry name" value="Histidine kinase-like ATPase, C-terminal domain"/>
    <property type="match status" value="1"/>
</dbReference>
<dbReference type="InterPro" id="IPR004358">
    <property type="entry name" value="Sig_transdc_His_kin-like_C"/>
</dbReference>
<dbReference type="SUPFAM" id="SSF47384">
    <property type="entry name" value="Homodimeric domain of signal transducing histidine kinase"/>
    <property type="match status" value="1"/>
</dbReference>
<dbReference type="Pfam" id="PF12860">
    <property type="entry name" value="PAS_7"/>
    <property type="match status" value="1"/>
</dbReference>
<dbReference type="KEGG" id="red:roselon_00991"/>
<dbReference type="InterPro" id="IPR036890">
    <property type="entry name" value="HATPase_C_sf"/>
</dbReference>
<dbReference type="CDD" id="cd00082">
    <property type="entry name" value="HisKA"/>
    <property type="match status" value="1"/>
</dbReference>
<dbReference type="Pfam" id="PF00512">
    <property type="entry name" value="HisKA"/>
    <property type="match status" value="1"/>
</dbReference>
<evidence type="ECO:0000256" key="1">
    <source>
        <dbReference type="ARBA" id="ARBA00000085"/>
    </source>
</evidence>
<evidence type="ECO:0000256" key="5">
    <source>
        <dbReference type="ARBA" id="ARBA00022741"/>
    </source>
</evidence>
<dbReference type="InterPro" id="IPR003594">
    <property type="entry name" value="HATPase_dom"/>
</dbReference>
<dbReference type="CDD" id="cd16922">
    <property type="entry name" value="HATPase_EvgS-ArcB-TorS-like"/>
    <property type="match status" value="1"/>
</dbReference>
<dbReference type="GO" id="GO:0000155">
    <property type="term" value="F:phosphorelay sensor kinase activity"/>
    <property type="evidence" value="ECO:0007669"/>
    <property type="project" value="InterPro"/>
</dbReference>
<evidence type="ECO:0000256" key="3">
    <source>
        <dbReference type="ARBA" id="ARBA00022553"/>
    </source>
</evidence>
<dbReference type="CDD" id="cd17546">
    <property type="entry name" value="REC_hyHK_CKI1_RcsC-like"/>
    <property type="match status" value="1"/>
</dbReference>
<evidence type="ECO:0000256" key="6">
    <source>
        <dbReference type="ARBA" id="ARBA00022777"/>
    </source>
</evidence>
<dbReference type="PANTHER" id="PTHR45339">
    <property type="entry name" value="HYBRID SIGNAL TRANSDUCTION HISTIDINE KINASE J"/>
    <property type="match status" value="1"/>
</dbReference>
<dbReference type="InterPro" id="IPR011006">
    <property type="entry name" value="CheY-like_superfamily"/>
</dbReference>
<dbReference type="InterPro" id="IPR003661">
    <property type="entry name" value="HisK_dim/P_dom"/>
</dbReference>
<keyword evidence="4 14" id="KW-0808">Transferase</keyword>
<evidence type="ECO:0000259" key="13">
    <source>
        <dbReference type="PROSITE" id="PS50110"/>
    </source>
</evidence>
<evidence type="ECO:0000256" key="2">
    <source>
        <dbReference type="ARBA" id="ARBA00012438"/>
    </source>
</evidence>
<evidence type="ECO:0000256" key="7">
    <source>
        <dbReference type="ARBA" id="ARBA00022840"/>
    </source>
</evidence>
<accession>W8S3Q4</accession>
<feature type="domain" description="Histidine kinase" evidence="12">
    <location>
        <begin position="225"/>
        <end position="451"/>
    </location>
</feature>
<dbReference type="AlphaFoldDB" id="W8S3Q4"/>
<dbReference type="SMART" id="SM00448">
    <property type="entry name" value="REC"/>
    <property type="match status" value="1"/>
</dbReference>
<evidence type="ECO:0000256" key="8">
    <source>
        <dbReference type="ARBA" id="ARBA00023012"/>
    </source>
</evidence>
<dbReference type="Gene3D" id="3.40.50.2300">
    <property type="match status" value="1"/>
</dbReference>
<dbReference type="HOGENOM" id="CLU_000445_114_15_5"/>
<evidence type="ECO:0000256" key="10">
    <source>
        <dbReference type="ARBA" id="ARBA00068150"/>
    </source>
</evidence>
<dbReference type="SUPFAM" id="SSF52172">
    <property type="entry name" value="CheY-like"/>
    <property type="match status" value="1"/>
</dbReference>
<keyword evidence="3 11" id="KW-0597">Phosphoprotein</keyword>
<dbReference type="Proteomes" id="UP000019593">
    <property type="component" value="Chromosome"/>
</dbReference>
<evidence type="ECO:0000256" key="11">
    <source>
        <dbReference type="PROSITE-ProRule" id="PRU00169"/>
    </source>
</evidence>
<feature type="modified residue" description="4-aspartylphosphate" evidence="11">
    <location>
        <position position="641"/>
    </location>
</feature>
<dbReference type="PRINTS" id="PR00344">
    <property type="entry name" value="BCTRLSENSOR"/>
</dbReference>
<proteinExistence type="predicted"/>
<dbReference type="EMBL" id="CP004372">
    <property type="protein sequence ID" value="AHM03391.1"/>
    <property type="molecule type" value="Genomic_DNA"/>
</dbReference>
<reference evidence="14 15" key="1">
    <citation type="submission" date="2013-03" db="EMBL/GenBank/DDBJ databases">
        <authorList>
            <person name="Fiebig A."/>
            <person name="Goeker M."/>
            <person name="Klenk H.-P.P."/>
        </authorList>
    </citation>
    <scope>NUCLEOTIDE SEQUENCE [LARGE SCALE GENOMIC DNA]</scope>
    <source>
        <strain evidence="15">DSM 19469</strain>
    </source>
</reference>
<dbReference type="PROSITE" id="PS50109">
    <property type="entry name" value="HIS_KIN"/>
    <property type="match status" value="1"/>
</dbReference>
<dbReference type="Gene3D" id="3.30.450.20">
    <property type="entry name" value="PAS domain"/>
    <property type="match status" value="1"/>
</dbReference>
<dbReference type="InterPro" id="IPR001789">
    <property type="entry name" value="Sig_transdc_resp-reg_receiver"/>
</dbReference>
<evidence type="ECO:0000313" key="14">
    <source>
        <dbReference type="EMBL" id="AHM03391.1"/>
    </source>
</evidence>
<feature type="domain" description="Response regulatory" evidence="13">
    <location>
        <begin position="592"/>
        <end position="711"/>
    </location>
</feature>
<keyword evidence="6 14" id="KW-0418">Kinase</keyword>
<dbReference type="GO" id="GO:0005524">
    <property type="term" value="F:ATP binding"/>
    <property type="evidence" value="ECO:0007669"/>
    <property type="project" value="UniProtKB-KW"/>
</dbReference>
<dbReference type="PATRIC" id="fig|1294273.3.peg.971"/>
<name>W8S3Q4_9RHOB</name>
<dbReference type="Pfam" id="PF00072">
    <property type="entry name" value="Response_reg"/>
    <property type="match status" value="1"/>
</dbReference>
<dbReference type="SMART" id="SM00388">
    <property type="entry name" value="HisKA"/>
    <property type="match status" value="1"/>
</dbReference>
<dbReference type="FunFam" id="1.10.287.130:FF:000002">
    <property type="entry name" value="Two-component osmosensing histidine kinase"/>
    <property type="match status" value="1"/>
</dbReference>
<gene>
    <name evidence="14" type="ORF">roselon_00991</name>
</gene>
<dbReference type="InterPro" id="IPR005467">
    <property type="entry name" value="His_kinase_dom"/>
</dbReference>
<dbReference type="PANTHER" id="PTHR45339:SF1">
    <property type="entry name" value="HYBRID SIGNAL TRANSDUCTION HISTIDINE KINASE J"/>
    <property type="match status" value="1"/>
</dbReference>
<dbReference type="EC" id="2.7.13.3" evidence="2"/>
<keyword evidence="7" id="KW-0067">ATP-binding</keyword>
<dbReference type="STRING" id="1294273.roselon_00991"/>
<evidence type="ECO:0000256" key="4">
    <source>
        <dbReference type="ARBA" id="ARBA00022679"/>
    </source>
</evidence>
<sequence>MGLNGFDDRLAQERRARLQAERLLALRSEELYSANRKLAEHAHALSHKVITQREENATLRGQQEQASVALDLATDRAALAERRLWDALTTAENGFAIFDADCRLVIANPAWLVPFDGLADVAPGASYESILRLCAEEGIVDLQGDAPEDWVDTMLARWECTPTPQTDIKLFNGTFVRLNDKRSPQGDTVCLAVDITHSVRREQQLREARDAALAASRAKSAFLANMSHEIRTPMNGVLSMAELLRDSGLTEDQMLFADTIRNSGEALLVIINDILDYSKIEAGKLVLHREAFDLPGMIHEIFRLLRPSVQGRDLRLSLDYDLFLPDRMIGDPGRVRQILTNLIGNAVKFTPKGDVLVRVVGDPPPPEGETPARIPLRIVVEDTGIGIAPEMQCHIFGEFNQVEDQANRRHDGTGLGLAITHRLVRLMGGEIWLDSTPGKGSSFGFRLELETDPATPFEPVPPLPQGFGRVLMVGEAGDAGHALQSLLLRLQADVQSCSDPTAPGDLSDVGAFVFLTPPDKPDAVLAQMQDAGLRGPVLGLATDKAPAVPGGMTPLSSSTSLAELRVALMRPAAAPPSGDTAATDKGAQRRLRLLAAEDNKTNQLVFRSMLKSLDIDLTLVEDGAALVAAYHNAVPDLIFTDISMPGMDGTEAAGRIRAFEQENGLGPVPIVAMTAHAMAGDRDRILACGIDDYMTKPLKKDELFTRIATHAPADLNPVPRVPA</sequence>
<dbReference type="FunFam" id="3.30.565.10:FF:000010">
    <property type="entry name" value="Sensor histidine kinase RcsC"/>
    <property type="match status" value="1"/>
</dbReference>
<dbReference type="PROSITE" id="PS50110">
    <property type="entry name" value="RESPONSE_REGULATORY"/>
    <property type="match status" value="1"/>
</dbReference>
<keyword evidence="5" id="KW-0547">Nucleotide-binding</keyword>
<protein>
    <recommendedName>
        <fullName evidence="10">Sensory/regulatory protein RpfC</fullName>
        <ecNumber evidence="2">2.7.13.3</ecNumber>
    </recommendedName>
</protein>
<keyword evidence="8" id="KW-0902">Two-component regulatory system</keyword>
<evidence type="ECO:0000259" key="12">
    <source>
        <dbReference type="PROSITE" id="PS50109"/>
    </source>
</evidence>
<comment type="catalytic activity">
    <reaction evidence="1">
        <text>ATP + protein L-histidine = ADP + protein N-phospho-L-histidine.</text>
        <dbReference type="EC" id="2.7.13.3"/>
    </reaction>
</comment>